<protein>
    <recommendedName>
        <fullName evidence="2">DNA-directed DNA polymerase family A palm domain-containing protein</fullName>
    </recommendedName>
</protein>
<reference evidence="3 4" key="1">
    <citation type="journal article" date="2013" name="Genome Biol.">
        <title>Genome of Acanthamoeba castellanii highlights extensive lateral gene transfer and early evolution of tyrosine kinase signaling.</title>
        <authorList>
            <person name="Clarke M."/>
            <person name="Lohan A.J."/>
            <person name="Liu B."/>
            <person name="Lagkouvardos I."/>
            <person name="Roy S."/>
            <person name="Zafar N."/>
            <person name="Bertelli C."/>
            <person name="Schilde C."/>
            <person name="Kianianmomeni A."/>
            <person name="Burglin T.R."/>
            <person name="Frech C."/>
            <person name="Turcotte B."/>
            <person name="Kopec K.O."/>
            <person name="Synnott J.M."/>
            <person name="Choo C."/>
            <person name="Paponov I."/>
            <person name="Finkler A."/>
            <person name="Soon Heng Tan C."/>
            <person name="Hutchins A.P."/>
            <person name="Weinmeier T."/>
            <person name="Rattei T."/>
            <person name="Chu J.S."/>
            <person name="Gimenez G."/>
            <person name="Irimia M."/>
            <person name="Rigden D.J."/>
            <person name="Fitzpatrick D.A."/>
            <person name="Lorenzo-Morales J."/>
            <person name="Bateman A."/>
            <person name="Chiu C.H."/>
            <person name="Tang P."/>
            <person name="Hegemann P."/>
            <person name="Fromm H."/>
            <person name="Raoult D."/>
            <person name="Greub G."/>
            <person name="Miranda-Saavedra D."/>
            <person name="Chen N."/>
            <person name="Nash P."/>
            <person name="Ginger M.L."/>
            <person name="Horn M."/>
            <person name="Schaap P."/>
            <person name="Caler L."/>
            <person name="Loftus B."/>
        </authorList>
    </citation>
    <scope>NUCLEOTIDE SEQUENCE [LARGE SCALE GENOMIC DNA]</scope>
    <source>
        <strain evidence="3 4">Neff</strain>
    </source>
</reference>
<dbReference type="Proteomes" id="UP000011083">
    <property type="component" value="Unassembled WGS sequence"/>
</dbReference>
<dbReference type="SMART" id="SM00482">
    <property type="entry name" value="POLAc"/>
    <property type="match status" value="1"/>
</dbReference>
<dbReference type="GO" id="GO:0003887">
    <property type="term" value="F:DNA-directed DNA polymerase activity"/>
    <property type="evidence" value="ECO:0007669"/>
    <property type="project" value="InterPro"/>
</dbReference>
<feature type="region of interest" description="Disordered" evidence="1">
    <location>
        <begin position="30"/>
        <end position="90"/>
    </location>
</feature>
<dbReference type="RefSeq" id="XP_004336129.1">
    <property type="nucleotide sequence ID" value="XM_004336081.1"/>
</dbReference>
<keyword evidence="4" id="KW-1185">Reference proteome</keyword>
<dbReference type="VEuPathDB" id="AmoebaDB:ACA1_322130"/>
<organism evidence="3 4">
    <name type="scientific">Acanthamoeba castellanii (strain ATCC 30010 / Neff)</name>
    <dbReference type="NCBI Taxonomy" id="1257118"/>
    <lineage>
        <taxon>Eukaryota</taxon>
        <taxon>Amoebozoa</taxon>
        <taxon>Discosea</taxon>
        <taxon>Longamoebia</taxon>
        <taxon>Centramoebida</taxon>
        <taxon>Acanthamoebidae</taxon>
        <taxon>Acanthamoeba</taxon>
    </lineage>
</organism>
<evidence type="ECO:0000256" key="1">
    <source>
        <dbReference type="SAM" id="MobiDB-lite"/>
    </source>
</evidence>
<dbReference type="GO" id="GO:0006260">
    <property type="term" value="P:DNA replication"/>
    <property type="evidence" value="ECO:0007669"/>
    <property type="project" value="InterPro"/>
</dbReference>
<feature type="domain" description="DNA-directed DNA polymerase family A palm" evidence="2">
    <location>
        <begin position="141"/>
        <end position="410"/>
    </location>
</feature>
<evidence type="ECO:0000259" key="2">
    <source>
        <dbReference type="SMART" id="SM00482"/>
    </source>
</evidence>
<evidence type="ECO:0000313" key="3">
    <source>
        <dbReference type="EMBL" id="ELR14116.1"/>
    </source>
</evidence>
<feature type="compositionally biased region" description="Basic and acidic residues" evidence="1">
    <location>
        <begin position="34"/>
        <end position="49"/>
    </location>
</feature>
<sequence length="465" mass="53080">MAVDIDQARRIQRYYEKKLYDATAQLVENPDFEGMFHEDKKKAKFREGQGEPGAPPSGEHQTENGGEDDGDGDEAPAKLLENSERPMPKTAIRNTFSTATKTWLQYAEYHPFIRSWVEMDRASRHLAFLDHLRTPRKGGFREMFRASEGRLILSVDYDFIELCTLASVCEARYGYSNLAEVIRKGVDPHSFTASMFEGVELAQFMSWKDSADGELRTKFTTLRQRAKEYAKTAYNVELSYPEAVFFKKRLTKEVYPELHKYLREREFAVVAHNLQCTWEECIPALALKAPRVMSNAVKNLIRGRTLKLTERHKSDVEWQNKISKMIEASNNVGSDKLFSRIFGSSVTTLTGRVRGFVTFTQACNTPFSGLAADGAKLAMWNLYMVGYRIIGFIHDESHAHQILVEIDEDSDWTAEAQMVERIVCEAMQELNGTIPISCSFALSRFWSKSAEAVYDDKGRLTVWKA</sequence>
<dbReference type="OrthoDB" id="6493192at2759"/>
<gene>
    <name evidence="3" type="ORF">ACA1_322130</name>
</gene>
<name>L8GPT6_ACACF</name>
<dbReference type="GO" id="GO:0003677">
    <property type="term" value="F:DNA binding"/>
    <property type="evidence" value="ECO:0007669"/>
    <property type="project" value="InterPro"/>
</dbReference>
<dbReference type="InterPro" id="IPR043502">
    <property type="entry name" value="DNA/RNA_pol_sf"/>
</dbReference>
<accession>L8GPT6</accession>
<dbReference type="KEGG" id="acan:ACA1_322130"/>
<dbReference type="SUPFAM" id="SSF56672">
    <property type="entry name" value="DNA/RNA polymerases"/>
    <property type="match status" value="1"/>
</dbReference>
<dbReference type="AlphaFoldDB" id="L8GPT6"/>
<dbReference type="GeneID" id="14914691"/>
<evidence type="ECO:0000313" key="4">
    <source>
        <dbReference type="Proteomes" id="UP000011083"/>
    </source>
</evidence>
<dbReference type="EMBL" id="KB008072">
    <property type="protein sequence ID" value="ELR14116.1"/>
    <property type="molecule type" value="Genomic_DNA"/>
</dbReference>
<dbReference type="InterPro" id="IPR001098">
    <property type="entry name" value="DNA-dir_DNA_pol_A_palm_dom"/>
</dbReference>
<feature type="compositionally biased region" description="Acidic residues" evidence="1">
    <location>
        <begin position="65"/>
        <end position="74"/>
    </location>
</feature>
<proteinExistence type="predicted"/>